<dbReference type="Pfam" id="PF16868">
    <property type="entry name" value="NMT1_3"/>
    <property type="match status" value="1"/>
</dbReference>
<keyword evidence="1" id="KW-0732">Signal</keyword>
<organism evidence="2 3">
    <name type="scientific">Acuticoccus mangrovi</name>
    <dbReference type="NCBI Taxonomy" id="2796142"/>
    <lineage>
        <taxon>Bacteria</taxon>
        <taxon>Pseudomonadati</taxon>
        <taxon>Pseudomonadota</taxon>
        <taxon>Alphaproteobacteria</taxon>
        <taxon>Hyphomicrobiales</taxon>
        <taxon>Amorphaceae</taxon>
        <taxon>Acuticoccus</taxon>
    </lineage>
</organism>
<dbReference type="SUPFAM" id="SSF53850">
    <property type="entry name" value="Periplasmic binding protein-like II"/>
    <property type="match status" value="1"/>
</dbReference>
<keyword evidence="3" id="KW-1185">Reference proteome</keyword>
<feature type="signal peptide" evidence="1">
    <location>
        <begin position="1"/>
        <end position="27"/>
    </location>
</feature>
<evidence type="ECO:0000313" key="3">
    <source>
        <dbReference type="Proteomes" id="UP000609531"/>
    </source>
</evidence>
<evidence type="ECO:0000313" key="2">
    <source>
        <dbReference type="EMBL" id="MBJ3778531.1"/>
    </source>
</evidence>
<gene>
    <name evidence="2" type="ORF">JCR33_22715</name>
</gene>
<dbReference type="RefSeq" id="WP_198884437.1">
    <property type="nucleotide sequence ID" value="NZ_JAEKJA010000031.1"/>
</dbReference>
<feature type="chain" id="PRO_5037412826" evidence="1">
    <location>
        <begin position="28"/>
        <end position="326"/>
    </location>
</feature>
<dbReference type="EMBL" id="JAEKJA010000031">
    <property type="protein sequence ID" value="MBJ3778531.1"/>
    <property type="molecule type" value="Genomic_DNA"/>
</dbReference>
<evidence type="ECO:0000256" key="1">
    <source>
        <dbReference type="SAM" id="SignalP"/>
    </source>
</evidence>
<comment type="caution">
    <text evidence="2">The sequence shown here is derived from an EMBL/GenBank/DDBJ whole genome shotgun (WGS) entry which is preliminary data.</text>
</comment>
<protein>
    <submittedName>
        <fullName evidence="2">TAXI family TRAP transporter solute-binding subunit</fullName>
    </submittedName>
</protein>
<sequence>MFEPIARLVGRAALCAAAAVLPTATFAQDAVPEKPAQLSILSGSTGGSWYAYSSGLIPIFQKEGITVTTMPGGGASNPLRISAGEFLVGFGQTSANFDASKGQGAFEGRDPITNLQNIALMSTDHVHLICLADSEVNSWKDLPKARFAAPAATTGSWGNFLAGLHAVGVSEDELNIVTRGNSGDNMTALRDREADCASYTSAWPVSTVTEVANSVDLKFIGLSDDEIAEVEASNPGFIAGTIPAGAYRGLDKDIKVYMAGSALMASESLPEGDAYWIVKTIYDNLDEVRKVHEGLKNLDGETMVRAPVFKMHPGAAKFYREVGLMD</sequence>
<dbReference type="Gene3D" id="3.40.190.10">
    <property type="entry name" value="Periplasmic binding protein-like II"/>
    <property type="match status" value="2"/>
</dbReference>
<dbReference type="PANTHER" id="PTHR42941">
    <property type="entry name" value="SLL1037 PROTEIN"/>
    <property type="match status" value="1"/>
</dbReference>
<accession>A0A934IP86</accession>
<dbReference type="Proteomes" id="UP000609531">
    <property type="component" value="Unassembled WGS sequence"/>
</dbReference>
<reference evidence="2" key="1">
    <citation type="submission" date="2020-12" db="EMBL/GenBank/DDBJ databases">
        <title>Bacterial taxonomy.</title>
        <authorList>
            <person name="Pan X."/>
        </authorList>
    </citation>
    <scope>NUCLEOTIDE SEQUENCE</scope>
    <source>
        <strain evidence="2">B2012</strain>
    </source>
</reference>
<dbReference type="NCBIfam" id="TIGR02122">
    <property type="entry name" value="TRAP_TAXI"/>
    <property type="match status" value="1"/>
</dbReference>
<dbReference type="InterPro" id="IPR011852">
    <property type="entry name" value="TRAP_TAXI"/>
</dbReference>
<proteinExistence type="predicted"/>
<name>A0A934IP86_9HYPH</name>
<dbReference type="AlphaFoldDB" id="A0A934IP86"/>
<dbReference type="PANTHER" id="PTHR42941:SF1">
    <property type="entry name" value="SLL1037 PROTEIN"/>
    <property type="match status" value="1"/>
</dbReference>